<keyword evidence="5" id="KW-0472">Membrane</keyword>
<reference evidence="7" key="1">
    <citation type="submission" date="2024-01" db="EMBL/GenBank/DDBJ databases">
        <title>The first autotrophic representatives of the genus Thermodesulfovibrio.</title>
        <authorList>
            <person name="Maltseva A.I."/>
            <person name="Elcheninov A.G."/>
            <person name="Kublanov I.V."/>
            <person name="Lebedinsky A.V."/>
            <person name="Frolov E.N."/>
        </authorList>
    </citation>
    <scope>NUCLEOTIDE SEQUENCE</scope>
    <source>
        <strain evidence="7">3462-1</strain>
    </source>
</reference>
<dbReference type="CDD" id="cd11386">
    <property type="entry name" value="MCP_signal"/>
    <property type="match status" value="1"/>
</dbReference>
<feature type="domain" description="Methyl-accepting transducer" evidence="6">
    <location>
        <begin position="388"/>
        <end position="624"/>
    </location>
</feature>
<dbReference type="GO" id="GO:0006935">
    <property type="term" value="P:chemotaxis"/>
    <property type="evidence" value="ECO:0007669"/>
    <property type="project" value="UniProtKB-ARBA"/>
</dbReference>
<dbReference type="Pfam" id="PF00015">
    <property type="entry name" value="MCPsignal"/>
    <property type="match status" value="1"/>
</dbReference>
<organism evidence="7">
    <name type="scientific">Thermodesulfovibrio obliviosus</name>
    <dbReference type="NCBI Taxonomy" id="3118332"/>
    <lineage>
        <taxon>Bacteria</taxon>
        <taxon>Pseudomonadati</taxon>
        <taxon>Nitrospirota</taxon>
        <taxon>Thermodesulfovibrionia</taxon>
        <taxon>Thermodesulfovibrionales</taxon>
        <taxon>Thermodesulfovibrionaceae</taxon>
        <taxon>Thermodesulfovibrio</taxon>
    </lineage>
</organism>
<dbReference type="InterPro" id="IPR004089">
    <property type="entry name" value="MCPsignal_dom"/>
</dbReference>
<dbReference type="RefSeq" id="WP_353687051.1">
    <property type="nucleotide sequence ID" value="NZ_CP144374.1"/>
</dbReference>
<dbReference type="GO" id="GO:0016020">
    <property type="term" value="C:membrane"/>
    <property type="evidence" value="ECO:0007669"/>
    <property type="project" value="UniProtKB-SubCell"/>
</dbReference>
<dbReference type="FunFam" id="1.10.287.950:FF:000001">
    <property type="entry name" value="Methyl-accepting chemotaxis sensory transducer"/>
    <property type="match status" value="1"/>
</dbReference>
<comment type="similarity">
    <text evidence="3">Belongs to the methyl-accepting chemotaxis (MCP) protein family.</text>
</comment>
<gene>
    <name evidence="7" type="ORF">V4D31_04495</name>
</gene>
<evidence type="ECO:0000256" key="4">
    <source>
        <dbReference type="PROSITE-ProRule" id="PRU00284"/>
    </source>
</evidence>
<dbReference type="Gene3D" id="1.10.287.950">
    <property type="entry name" value="Methyl-accepting chemotaxis protein"/>
    <property type="match status" value="1"/>
</dbReference>
<evidence type="ECO:0000313" key="7">
    <source>
        <dbReference type="EMBL" id="XCH49427.1"/>
    </source>
</evidence>
<evidence type="ECO:0000259" key="6">
    <source>
        <dbReference type="PROSITE" id="PS50111"/>
    </source>
</evidence>
<dbReference type="InterPro" id="IPR033462">
    <property type="entry name" value="Cache_3-Cache_2"/>
</dbReference>
<dbReference type="PROSITE" id="PS50111">
    <property type="entry name" value="CHEMOTAXIS_TRANSDUC_2"/>
    <property type="match status" value="1"/>
</dbReference>
<evidence type="ECO:0000256" key="1">
    <source>
        <dbReference type="ARBA" id="ARBA00004370"/>
    </source>
</evidence>
<dbReference type="SUPFAM" id="SSF103190">
    <property type="entry name" value="Sensory domain-like"/>
    <property type="match status" value="1"/>
</dbReference>
<dbReference type="EMBL" id="CP144374">
    <property type="protein sequence ID" value="XCH49427.1"/>
    <property type="molecule type" value="Genomic_DNA"/>
</dbReference>
<accession>A0AAU8H7F8</accession>
<keyword evidence="5" id="KW-0812">Transmembrane</keyword>
<dbReference type="Pfam" id="PF17201">
    <property type="entry name" value="Cache_3-Cache_2"/>
    <property type="match status" value="1"/>
</dbReference>
<dbReference type="KEGG" id="tob:V4D31_04495"/>
<dbReference type="CDD" id="cd12912">
    <property type="entry name" value="PDC2_MCP_like"/>
    <property type="match status" value="1"/>
</dbReference>
<evidence type="ECO:0000256" key="3">
    <source>
        <dbReference type="ARBA" id="ARBA00029447"/>
    </source>
</evidence>
<feature type="transmembrane region" description="Helical" evidence="5">
    <location>
        <begin position="20"/>
        <end position="39"/>
    </location>
</feature>
<name>A0AAU8H7F8_9BACT</name>
<comment type="subcellular location">
    <subcellularLocation>
        <location evidence="1">Membrane</location>
    </subcellularLocation>
</comment>
<keyword evidence="5" id="KW-1133">Transmembrane helix</keyword>
<dbReference type="SUPFAM" id="SSF58104">
    <property type="entry name" value="Methyl-accepting chemotaxis protein (MCP) signaling domain"/>
    <property type="match status" value="1"/>
</dbReference>
<sequence>MFKKIQNLMGSFSLSKKIFIFSMISILIVYSAVAFVIYLQTKSKIENYNVNALKREVNFVKEQIACFDEAAKDSAEKFMKIFQSMLPQGPAAIKPDNSIPDKFTALTGGSVATIFKRQGDDFLRIATSLKKEDGTRAVGTTLDRNHPAYQLLLKGETYIGKATLFGKDYMTKYVPVKDASGSVVGVLFIGFDITKTMKHLKDFIRSIKVGKTGYMYVLDGKGTLIVHPALEGKNMIDSKDAKGREFIKEIVEKKEGVIYYPWKNPGETSARQKVVAYTNYPSWGWIIASGSYVEDIASEVAYIRNLMWAVNIIAAIAVALLIFVVTQRALKPIPDMAQKLEEVAKGDFSTIGFGKGYRTRKDEVGLIARSVIKVEEFTQQLVRNIKNSASILQSVIGALEANIENVKAKTNEQTSQAHQIATAAEQMSQTITDIAKNAALASDLATESMNVAKEGQGLAENSMKTVQSANRSTVELKKTINALNTRVEEIGDIVTVIKDIADQTNLLALNAAIEAARAGEQGRGFAVVADEVRKLAERTIKATEEIAQKITAVQTESKESLKSMDVTAREVAEALKALNEVKKSLNKIAEHSLKVKDQITQIATATEEQSSASDEVARSAERSSMLAQEVKNTTEAVVQEVENLNDVIKRLAEAIRGVKV</sequence>
<dbReference type="GO" id="GO:0007165">
    <property type="term" value="P:signal transduction"/>
    <property type="evidence" value="ECO:0007669"/>
    <property type="project" value="UniProtKB-KW"/>
</dbReference>
<evidence type="ECO:0000256" key="5">
    <source>
        <dbReference type="SAM" id="Phobius"/>
    </source>
</evidence>
<protein>
    <submittedName>
        <fullName evidence="7">Methyl-accepting chemotaxis protein</fullName>
    </submittedName>
</protein>
<dbReference type="PANTHER" id="PTHR32089">
    <property type="entry name" value="METHYL-ACCEPTING CHEMOTAXIS PROTEIN MCPB"/>
    <property type="match status" value="1"/>
</dbReference>
<dbReference type="InterPro" id="IPR029151">
    <property type="entry name" value="Sensor-like_sf"/>
</dbReference>
<dbReference type="PANTHER" id="PTHR32089:SF112">
    <property type="entry name" value="LYSOZYME-LIKE PROTEIN-RELATED"/>
    <property type="match status" value="1"/>
</dbReference>
<dbReference type="SMART" id="SM00283">
    <property type="entry name" value="MA"/>
    <property type="match status" value="1"/>
</dbReference>
<proteinExistence type="inferred from homology"/>
<keyword evidence="2 4" id="KW-0807">Transducer</keyword>
<dbReference type="Gene3D" id="3.30.450.20">
    <property type="entry name" value="PAS domain"/>
    <property type="match status" value="1"/>
</dbReference>
<feature type="transmembrane region" description="Helical" evidence="5">
    <location>
        <begin position="306"/>
        <end position="326"/>
    </location>
</feature>
<evidence type="ECO:0000256" key="2">
    <source>
        <dbReference type="ARBA" id="ARBA00023224"/>
    </source>
</evidence>
<dbReference type="AlphaFoldDB" id="A0AAU8H7F8"/>